<dbReference type="PANTHER" id="PTHR43751:SF3">
    <property type="entry name" value="SULFATASE N-TERMINAL DOMAIN-CONTAINING PROTEIN"/>
    <property type="match status" value="1"/>
</dbReference>
<evidence type="ECO:0000313" key="2">
    <source>
        <dbReference type="EMBL" id="TBL78983.1"/>
    </source>
</evidence>
<protein>
    <submittedName>
        <fullName evidence="2">Sulfatase</fullName>
    </submittedName>
</protein>
<dbReference type="InterPro" id="IPR017850">
    <property type="entry name" value="Alkaline_phosphatase_core_sf"/>
</dbReference>
<dbReference type="InterPro" id="IPR052701">
    <property type="entry name" value="GAG_Ulvan_Degrading_Sulfatases"/>
</dbReference>
<dbReference type="EMBL" id="SIRE01000008">
    <property type="protein sequence ID" value="TBL78983.1"/>
    <property type="molecule type" value="Genomic_DNA"/>
</dbReference>
<dbReference type="SUPFAM" id="SSF53649">
    <property type="entry name" value="Alkaline phosphatase-like"/>
    <property type="match status" value="1"/>
</dbReference>
<feature type="domain" description="Sulfatase N-terminal" evidence="1">
    <location>
        <begin position="2"/>
        <end position="346"/>
    </location>
</feature>
<comment type="caution">
    <text evidence="2">The sequence shown here is derived from an EMBL/GenBank/DDBJ whole genome shotgun (WGS) entry which is preliminary data.</text>
</comment>
<evidence type="ECO:0000259" key="1">
    <source>
        <dbReference type="Pfam" id="PF00884"/>
    </source>
</evidence>
<dbReference type="Proteomes" id="UP000293142">
    <property type="component" value="Unassembled WGS sequence"/>
</dbReference>
<accession>A0A4Q9DTW0</accession>
<keyword evidence="3" id="KW-1185">Reference proteome</keyword>
<reference evidence="2 3" key="1">
    <citation type="submission" date="2019-02" db="EMBL/GenBank/DDBJ databases">
        <title>Paenibacillus sp. nov., isolated from surface-sterilized tissue of Thalictrum simplex L.</title>
        <authorList>
            <person name="Tuo L."/>
        </authorList>
    </citation>
    <scope>NUCLEOTIDE SEQUENCE [LARGE SCALE GENOMIC DNA]</scope>
    <source>
        <strain evidence="2 3">N2SHLJ1</strain>
    </source>
</reference>
<dbReference type="CDD" id="cd16148">
    <property type="entry name" value="sulfatase_like"/>
    <property type="match status" value="1"/>
</dbReference>
<dbReference type="Gene3D" id="3.40.720.10">
    <property type="entry name" value="Alkaline Phosphatase, subunit A"/>
    <property type="match status" value="1"/>
</dbReference>
<dbReference type="OrthoDB" id="9762324at2"/>
<evidence type="ECO:0000313" key="3">
    <source>
        <dbReference type="Proteomes" id="UP000293142"/>
    </source>
</evidence>
<organism evidence="2 3">
    <name type="scientific">Paenibacillus thalictri</name>
    <dbReference type="NCBI Taxonomy" id="2527873"/>
    <lineage>
        <taxon>Bacteria</taxon>
        <taxon>Bacillati</taxon>
        <taxon>Bacillota</taxon>
        <taxon>Bacilli</taxon>
        <taxon>Bacillales</taxon>
        <taxon>Paenibacillaceae</taxon>
        <taxon>Paenibacillus</taxon>
    </lineage>
</organism>
<dbReference type="PANTHER" id="PTHR43751">
    <property type="entry name" value="SULFATASE"/>
    <property type="match status" value="1"/>
</dbReference>
<gene>
    <name evidence="2" type="ORF">EYB31_12200</name>
</gene>
<name>A0A4Q9DTW0_9BACL</name>
<dbReference type="AlphaFoldDB" id="A0A4Q9DTW0"/>
<proteinExistence type="predicted"/>
<dbReference type="RefSeq" id="WP_131013619.1">
    <property type="nucleotide sequence ID" value="NZ_SIRE01000008.1"/>
</dbReference>
<dbReference type="InterPro" id="IPR000917">
    <property type="entry name" value="Sulfatase_N"/>
</dbReference>
<sequence>MNILYLDLDALRPDHLGCGGYKRNTSPHLDRIARQGVMFTNCYCSDAPCAPSRTALMSGMHGIHSGVVGHGGTNGDMRTEGRERRFRTRLYAESLPGFLRSHGYYTASISSFAERHSAYSFYAGFNEVRNTGKNGMESADEVAPVVLDWLQANNKRERWFLHVNFWDVHMPARAPESFGSPLDGDALPEWLSEEKLNAQLAMTGLQMPQEKERAFRNYANGGLFGAAGQVNPPYPRNPQHIRTLDDVRQIVDGYDCGIRYMDEQIGRMLTALEAMGLMEETAIIVSADHGENLGELGVYGDHITADQATMHIPLIFKWPGARQGETRHGLHLHLDLLPTLAELLGVQPPQGAEGISYAGALFGEDDPGRDYAVLSQCAGTCQRSVRFGDWLYIRTYHDGYNPFPREMLFYLAEDPHEERNAADSRPDIVLEAVRMLDSWNEQMMKTMPYGYDADPLWTVIREGGPSHARGALPGLLERLRERGETAQAEQLAAKYR</sequence>
<dbReference type="Pfam" id="PF00884">
    <property type="entry name" value="Sulfatase"/>
    <property type="match status" value="1"/>
</dbReference>